<dbReference type="PANTHER" id="PTHR45786:SF74">
    <property type="entry name" value="ATP-DEPENDENT DNA HELICASE"/>
    <property type="match status" value="1"/>
</dbReference>
<sequence length="1721" mass="188650">MESNVQLHCKNNTYCSTKNNDAIHQHPVCDDCHTAAPTVSPLEASALGVSDAPTAASNKGGSRRPKPPIAKPQFDYTYCSSKSDDAVHQHRVSHTYHTVAPTVSPLEASALGVSHAPAADSNKGGSRRPKPPIARPQFDFAFDPHAGQSVASGAPVCYTAEARPFNLLSDIHPIHQPSTPCPKNFRSASRRPEMQKEAANTSCYFYSAVATYHLSSSIHKTSCQTQVNAAGSSSEPRPKVRRHKAVATLNLQPYDMQPICRSSGTHVRHHMQPDTCKLPSNAHGIHPPMTPYTKNLNPTCKRGRTPREIANITGMSVGHSCSSKDTLKKTKIPVRCDPTHVQISSSENDVDTVIHPPNAHTNESLYIQHNGAPETSNQTKGRKRGASSRRVSAKRRCLVNLDDHVPIVGQTSASDLGGSASTHVQTSGPQNVVETVIHPLNAHTNESVHIQHNGAPETSNQTKGRKRGAGSCRVSAKRRCLANLDDHVPIVGQTSASDLSDSASTHVQISGPQNGVEAVIHPLNAHTNESVHTQHIAAAEASNQTEARKRNACSGRALAKRRRLTNSDNHVPIVAEPSHNQRVRRASLQHCQLTAELYPNSTGHRQNLNQPSTSSTSQDTSPAYDDLGDCTERCRHCNAAFWYGERLKGNDYRHGSPAYHLCYGGVIPLLPFLFTFSIIGIRVNIYVWNPMYNCIVKTILIAQLKIMMLYINILCVTTVILLHQACPPWRHLHWEFRMHRRLLLTKASALGVSDAPTAASNKGGSRRPKPPIARPQFHYTHYSSKSDDAVHQHRVSHTYHTAAPTVSPLETSALGVSHAPAADSNKGGSRRPKPPIARPQFDFAFHPHAGQSVASGLLLHSNELHRHVFYCAYAYFVCSNLSQVFSMLSFLMVGAPVCYTAEAQPFNLLSDIHPIHQPSTPCPKNSTSASRRPHMQKEAANTSASSVHETSCQTQLNAAGSSSEPRLKVSRHKAVATLNLQTYDMQPICRSSGAHVRHHMQPDTCNLPSNAHGIHPPMTPYTKNLNPNCKRGRTPREIANITGISVGHSCSSKDTLEKTKIPVRCDPTHVQISSSENDVDTVIHPPNADTNESLYIQHNGAPETSNQTKGRKRGATSRRVSAKRRCLVNFDDHVPIVGQTSASDLGGSASTHVQTSGPQNVVEAVIHPLNAHTNESVHIQHNGAPETSNQTKGRKRGAGSCRVSAKRRCLANLDDHVPIVGQTSASDLGDSASTHVQISGPQNGVEAVIHPLNAHTSESVHTQHIAAAEASNQTEARKRNACSGRALAKRRRLTNSDNHVPIVAEPSHNQRVRRASLQHRQLTAELHPNSTGHRQNLNQPSTSSTSQDTSPAYDDLGDCTERCRHCNAAFWYGERLKGNDYRHGSPAYHLCCGGDDHNELVRIFRTARDKCAEADVPEFKVRLYSGASERGYELPTSQTLGAIVFDCGPESESNYDVILEYRDGPLRRISKLHKSYMSLQFPLIFIYGQPGFYPKLMLKTSDPDDEPRRVTMNAYYTYQLHPKHATPPSALAITSLEGVPKQNEPKTGPGKAKRPLFQDDPQDTKTEKGMVSTPLPIPNEQDLGIRSINNLSCGCASTAAATSGEVIKEEDDQVLLIEPLKVNEIKGICSKWVWRGYTINYLKYEGLNGGDKLSPPVLLVHGFGASVAHWRRYKLLICKYHSSNIKRSLLALKRNKTKEECGINNDARDKAFFWIVISGFW</sequence>
<keyword evidence="3" id="KW-0378">Hydrolase</keyword>
<reference evidence="3 4" key="1">
    <citation type="journal article" date="2018" name="Mol. Plant">
        <title>The genome of Artemisia annua provides insight into the evolution of Asteraceae family and artemisinin biosynthesis.</title>
        <authorList>
            <person name="Shen Q."/>
            <person name="Zhang L."/>
            <person name="Liao Z."/>
            <person name="Wang S."/>
            <person name="Yan T."/>
            <person name="Shi P."/>
            <person name="Liu M."/>
            <person name="Fu X."/>
            <person name="Pan Q."/>
            <person name="Wang Y."/>
            <person name="Lv Z."/>
            <person name="Lu X."/>
            <person name="Zhang F."/>
            <person name="Jiang W."/>
            <person name="Ma Y."/>
            <person name="Chen M."/>
            <person name="Hao X."/>
            <person name="Li L."/>
            <person name="Tang Y."/>
            <person name="Lv G."/>
            <person name="Zhou Y."/>
            <person name="Sun X."/>
            <person name="Brodelius P.E."/>
            <person name="Rose J.K.C."/>
            <person name="Tang K."/>
        </authorList>
    </citation>
    <scope>NUCLEOTIDE SEQUENCE [LARGE SCALE GENOMIC DNA]</scope>
    <source>
        <strain evidence="4">cv. Huhao1</strain>
        <tissue evidence="3">Leaf</tissue>
    </source>
</reference>
<dbReference type="GO" id="GO:0004386">
    <property type="term" value="F:helicase activity"/>
    <property type="evidence" value="ECO:0007669"/>
    <property type="project" value="UniProtKB-KW"/>
</dbReference>
<feature type="transmembrane region" description="Helical" evidence="2">
    <location>
        <begin position="699"/>
        <end position="722"/>
    </location>
</feature>
<dbReference type="EMBL" id="PKPP01001739">
    <property type="protein sequence ID" value="PWA80300.1"/>
    <property type="molecule type" value="Genomic_DNA"/>
</dbReference>
<feature type="compositionally biased region" description="Polar residues" evidence="1">
    <location>
        <begin position="939"/>
        <end position="964"/>
    </location>
</feature>
<evidence type="ECO:0000256" key="2">
    <source>
        <dbReference type="SAM" id="Phobius"/>
    </source>
</evidence>
<feature type="region of interest" description="Disordered" evidence="1">
    <location>
        <begin position="370"/>
        <end position="392"/>
    </location>
</feature>
<feature type="region of interest" description="Disordered" evidence="1">
    <location>
        <begin position="1292"/>
        <end position="1353"/>
    </location>
</feature>
<name>A0A2U1P3M7_ARTAN</name>
<proteinExistence type="predicted"/>
<feature type="region of interest" description="Disordered" evidence="1">
    <location>
        <begin position="49"/>
        <end position="73"/>
    </location>
</feature>
<feature type="compositionally biased region" description="Polar residues" evidence="1">
    <location>
        <begin position="599"/>
        <end position="609"/>
    </location>
</feature>
<dbReference type="PANTHER" id="PTHR45786">
    <property type="entry name" value="DNA BINDING PROTEIN-LIKE"/>
    <property type="match status" value="1"/>
</dbReference>
<feature type="region of interest" description="Disordered" evidence="1">
    <location>
        <begin position="1100"/>
        <end position="1120"/>
    </location>
</feature>
<keyword evidence="4" id="KW-1185">Reference proteome</keyword>
<feature type="region of interest" description="Disordered" evidence="1">
    <location>
        <begin position="599"/>
        <end position="624"/>
    </location>
</feature>
<comment type="caution">
    <text evidence="3">The sequence shown here is derived from an EMBL/GenBank/DDBJ whole genome shotgun (WGS) entry which is preliminary data.</text>
</comment>
<feature type="compositionally biased region" description="Low complexity" evidence="1">
    <location>
        <begin position="610"/>
        <end position="622"/>
    </location>
</feature>
<feature type="compositionally biased region" description="Polar residues" evidence="1">
    <location>
        <begin position="917"/>
        <end position="930"/>
    </location>
</feature>
<feature type="transmembrane region" description="Helical" evidence="2">
    <location>
        <begin position="666"/>
        <end position="687"/>
    </location>
</feature>
<evidence type="ECO:0000256" key="1">
    <source>
        <dbReference type="SAM" id="MobiDB-lite"/>
    </source>
</evidence>
<dbReference type="Proteomes" id="UP000245207">
    <property type="component" value="Unassembled WGS sequence"/>
</dbReference>
<gene>
    <name evidence="3" type="ORF">CTI12_AA196860</name>
</gene>
<feature type="region of interest" description="Disordered" evidence="1">
    <location>
        <begin position="114"/>
        <end position="135"/>
    </location>
</feature>
<keyword evidence="2" id="KW-0472">Membrane</keyword>
<feature type="region of interest" description="Disordered" evidence="1">
    <location>
        <begin position="917"/>
        <end position="968"/>
    </location>
</feature>
<protein>
    <submittedName>
        <fullName evidence="3">Helitron helicase-like domain-containing protein</fullName>
    </submittedName>
</protein>
<feature type="compositionally biased region" description="Polar residues" evidence="1">
    <location>
        <begin position="370"/>
        <end position="379"/>
    </location>
</feature>
<feature type="region of interest" description="Disordered" evidence="1">
    <location>
        <begin position="1179"/>
        <end position="1199"/>
    </location>
</feature>
<accession>A0A2U1P3M7</accession>
<feature type="compositionally biased region" description="Low complexity" evidence="1">
    <location>
        <begin position="1339"/>
        <end position="1351"/>
    </location>
</feature>
<keyword evidence="3" id="KW-0347">Helicase</keyword>
<feature type="compositionally biased region" description="Polar residues" evidence="1">
    <location>
        <begin position="450"/>
        <end position="462"/>
    </location>
</feature>
<keyword evidence="3" id="KW-0547">Nucleotide-binding</keyword>
<feature type="compositionally biased region" description="Basic residues" evidence="1">
    <location>
        <begin position="1109"/>
        <end position="1120"/>
    </location>
</feature>
<feature type="region of interest" description="Disordered" evidence="1">
    <location>
        <begin position="450"/>
        <end position="470"/>
    </location>
</feature>
<evidence type="ECO:0000313" key="4">
    <source>
        <dbReference type="Proteomes" id="UP000245207"/>
    </source>
</evidence>
<feature type="compositionally biased region" description="Polar residues" evidence="1">
    <location>
        <begin position="1179"/>
        <end position="1191"/>
    </location>
</feature>
<keyword evidence="3" id="KW-0067">ATP-binding</keyword>
<keyword evidence="2" id="KW-1133">Transmembrane helix</keyword>
<organism evidence="3 4">
    <name type="scientific">Artemisia annua</name>
    <name type="common">Sweet wormwood</name>
    <dbReference type="NCBI Taxonomy" id="35608"/>
    <lineage>
        <taxon>Eukaryota</taxon>
        <taxon>Viridiplantae</taxon>
        <taxon>Streptophyta</taxon>
        <taxon>Embryophyta</taxon>
        <taxon>Tracheophyta</taxon>
        <taxon>Spermatophyta</taxon>
        <taxon>Magnoliopsida</taxon>
        <taxon>eudicotyledons</taxon>
        <taxon>Gunneridae</taxon>
        <taxon>Pentapetalae</taxon>
        <taxon>asterids</taxon>
        <taxon>campanulids</taxon>
        <taxon>Asterales</taxon>
        <taxon>Asteraceae</taxon>
        <taxon>Asteroideae</taxon>
        <taxon>Anthemideae</taxon>
        <taxon>Artemisiinae</taxon>
        <taxon>Artemisia</taxon>
    </lineage>
</organism>
<feature type="compositionally biased region" description="Basic residues" evidence="1">
    <location>
        <begin position="380"/>
        <end position="392"/>
    </location>
</feature>
<feature type="compositionally biased region" description="Polar residues" evidence="1">
    <location>
        <begin position="1328"/>
        <end position="1338"/>
    </location>
</feature>
<feature type="region of interest" description="Disordered" evidence="1">
    <location>
        <begin position="817"/>
        <end position="837"/>
    </location>
</feature>
<keyword evidence="2" id="KW-0812">Transmembrane</keyword>
<dbReference type="STRING" id="35608.A0A2U1P3M7"/>
<feature type="region of interest" description="Disordered" evidence="1">
    <location>
        <begin position="1539"/>
        <end position="1576"/>
    </location>
</feature>
<evidence type="ECO:0000313" key="3">
    <source>
        <dbReference type="EMBL" id="PWA80300.1"/>
    </source>
</evidence>